<dbReference type="AlphaFoldDB" id="A0A2N8SZY6"/>
<comment type="caution">
    <text evidence="10">The sequence shown here is derived from an EMBL/GenBank/DDBJ whole genome shotgun (WGS) entry which is preliminary data.</text>
</comment>
<reference evidence="10 11" key="1">
    <citation type="submission" date="2018-01" db="EMBL/GenBank/DDBJ databases">
        <title>Denitrification phenotypes of diverse strains of Pseudomonas stutzeri.</title>
        <authorList>
            <person name="Milligan D.A."/>
            <person name="Bergaust L."/>
            <person name="Bakken L.R."/>
            <person name="Frostegard A."/>
        </authorList>
    </citation>
    <scope>NUCLEOTIDE SEQUENCE [LARGE SCALE GENOMIC DNA]</scope>
    <source>
        <strain evidence="10 11">28a3</strain>
    </source>
</reference>
<feature type="domain" description="PAC" evidence="9">
    <location>
        <begin position="121"/>
        <end position="174"/>
    </location>
</feature>
<dbReference type="PRINTS" id="PR00344">
    <property type="entry name" value="BCTRLSENSOR"/>
</dbReference>
<dbReference type="SUPFAM" id="SSF55781">
    <property type="entry name" value="GAF domain-like"/>
    <property type="match status" value="1"/>
</dbReference>
<dbReference type="Pfam" id="PF08448">
    <property type="entry name" value="PAS_4"/>
    <property type="match status" value="3"/>
</dbReference>
<dbReference type="PROSITE" id="PS50110">
    <property type="entry name" value="RESPONSE_REGULATORY"/>
    <property type="match status" value="1"/>
</dbReference>
<proteinExistence type="predicted"/>
<dbReference type="SMART" id="SM00448">
    <property type="entry name" value="REC"/>
    <property type="match status" value="1"/>
</dbReference>
<feature type="domain" description="Histidine kinase" evidence="7">
    <location>
        <begin position="631"/>
        <end position="849"/>
    </location>
</feature>
<dbReference type="Gene3D" id="3.30.565.10">
    <property type="entry name" value="Histidine kinase-like ATPase, C-terminal domain"/>
    <property type="match status" value="1"/>
</dbReference>
<dbReference type="Pfam" id="PF00512">
    <property type="entry name" value="HisKA"/>
    <property type="match status" value="1"/>
</dbReference>
<evidence type="ECO:0000313" key="10">
    <source>
        <dbReference type="EMBL" id="PNG08028.1"/>
    </source>
</evidence>
<feature type="domain" description="PAC" evidence="9">
    <location>
        <begin position="250"/>
        <end position="305"/>
    </location>
</feature>
<dbReference type="Gene3D" id="1.10.287.130">
    <property type="match status" value="1"/>
</dbReference>
<evidence type="ECO:0000259" key="9">
    <source>
        <dbReference type="PROSITE" id="PS50113"/>
    </source>
</evidence>
<keyword evidence="4" id="KW-0808">Transferase</keyword>
<dbReference type="SUPFAM" id="SSF47384">
    <property type="entry name" value="Homodimeric domain of signal transducing histidine kinase"/>
    <property type="match status" value="1"/>
</dbReference>
<evidence type="ECO:0000256" key="1">
    <source>
        <dbReference type="ARBA" id="ARBA00000085"/>
    </source>
</evidence>
<dbReference type="Pfam" id="PF00072">
    <property type="entry name" value="Response_reg"/>
    <property type="match status" value="1"/>
</dbReference>
<dbReference type="SMART" id="SM00065">
    <property type="entry name" value="GAF"/>
    <property type="match status" value="1"/>
</dbReference>
<evidence type="ECO:0000259" key="7">
    <source>
        <dbReference type="PROSITE" id="PS50109"/>
    </source>
</evidence>
<keyword evidence="5 10" id="KW-0418">Kinase</keyword>
<sequence>MTAEASVAHEAINSFVFPIDGGELGELIRTRDWSDTELGPPDSWPQSLKTVTGMLLLSPVPMVLLWGREGIMLYNDAYSVFAAGRHPQLLGSEVRKGWPEVADFNDNVMKVCLAGGTLAYKDQELTLHRNGRPEQVWMNLDYSPVMDESGRPAGVIAFVVETTERVRAERRLLAEKNRLTQLFEQAPGIMAMLNGPEHRYEMVNPAYAKLVGNRKLIGLTVREALPEIARQGYVELLDQVYHTGVAYVGSSVEMAIQHSLGEAEERFILDFVFQPVIDSDGNVSGIFMEGHDVTQRALAERRMHFLDVLGKAIAASTDADTILAITTQLLGEHLRASVCAYADMDPDEDGFTIRGNWTAPGATGIVGRYRLADFGQLALRKLRAGLPLVLHDTAAQLPDHEAATYLDLGLAATSCMPLIKEGKLTALMAIHDKSPRVWKTEELVLLAEVTERSWAHIERVRSEAAVRRAEQRFRRELERQVAERTAALAQSEAQIRTVAASSHLYQWLLNVDGTVVYANPTSLTAAAAQRDDVVGLPFWDTPWFTATPGMRPVVMACAANAIDGGSENMHMQLRLPIGTRSFDFSMRPVLDAAGRVVGIVPEAVDSTARIEAEQALQQAQKMEALGNLTGGIAHDFNNLLTAVMGNLELLRKRVPDDSPLLRLIDNARIGAERGASLTRRMLAFARKQELQAERIQPGQLIEEMTELLERSLYPTVIIETQVEANLPGIEADPNQLQTAVLNLVLNARDAIGGQGRILISARCERIDIEQGLAGGRYLCLAVTDEGEGMDEATLQRATEPFYTTKGVGKGTGLGLSIVHGFAEQSGGKLMLRSEVGVGTTAQIWLPAKEDIHQPVITEPAPEQTADKASGLNILAVDDDVLVLFNTAEMLRDEGHQVTTVHSAAQALDQVRETPFDLLITDHAMPKMTGAQLAQEVRNLQPSLPVLLVSGYAEFPAGTAAEQLPLLAKPFSQAALLGAIARVTAETS</sequence>
<dbReference type="SMART" id="SM00091">
    <property type="entry name" value="PAS"/>
    <property type="match status" value="2"/>
</dbReference>
<dbReference type="InterPro" id="IPR036097">
    <property type="entry name" value="HisK_dim/P_sf"/>
</dbReference>
<dbReference type="Gene3D" id="3.30.450.40">
    <property type="match status" value="1"/>
</dbReference>
<dbReference type="PROSITE" id="PS50109">
    <property type="entry name" value="HIS_KIN"/>
    <property type="match status" value="1"/>
</dbReference>
<dbReference type="SUPFAM" id="SSF55874">
    <property type="entry name" value="ATPase domain of HSP90 chaperone/DNA topoisomerase II/histidine kinase"/>
    <property type="match status" value="1"/>
</dbReference>
<evidence type="ECO:0000256" key="5">
    <source>
        <dbReference type="ARBA" id="ARBA00022777"/>
    </source>
</evidence>
<dbReference type="CDD" id="cd00082">
    <property type="entry name" value="HisKA"/>
    <property type="match status" value="1"/>
</dbReference>
<dbReference type="InterPro" id="IPR000014">
    <property type="entry name" value="PAS"/>
</dbReference>
<name>A0A2N8SZY6_STUST</name>
<dbReference type="Pfam" id="PF01590">
    <property type="entry name" value="GAF"/>
    <property type="match status" value="1"/>
</dbReference>
<dbReference type="SMART" id="SM00388">
    <property type="entry name" value="HisKA"/>
    <property type="match status" value="1"/>
</dbReference>
<gene>
    <name evidence="10" type="ORF">CXL00_02985</name>
</gene>
<dbReference type="InterPro" id="IPR003018">
    <property type="entry name" value="GAF"/>
</dbReference>
<dbReference type="SMART" id="SM00086">
    <property type="entry name" value="PAC"/>
    <property type="match status" value="2"/>
</dbReference>
<dbReference type="InterPro" id="IPR005467">
    <property type="entry name" value="His_kinase_dom"/>
</dbReference>
<evidence type="ECO:0000259" key="8">
    <source>
        <dbReference type="PROSITE" id="PS50110"/>
    </source>
</evidence>
<dbReference type="SUPFAM" id="SSF55785">
    <property type="entry name" value="PYP-like sensor domain (PAS domain)"/>
    <property type="match status" value="3"/>
</dbReference>
<dbReference type="InterPro" id="IPR001610">
    <property type="entry name" value="PAC"/>
</dbReference>
<evidence type="ECO:0000256" key="4">
    <source>
        <dbReference type="ARBA" id="ARBA00022679"/>
    </source>
</evidence>
<dbReference type="EMBL" id="POUW01000001">
    <property type="protein sequence ID" value="PNG08028.1"/>
    <property type="molecule type" value="Genomic_DNA"/>
</dbReference>
<dbReference type="PROSITE" id="PS50113">
    <property type="entry name" value="PAC"/>
    <property type="match status" value="2"/>
</dbReference>
<dbReference type="InterPro" id="IPR001789">
    <property type="entry name" value="Sig_transdc_resp-reg_receiver"/>
</dbReference>
<protein>
    <recommendedName>
        <fullName evidence="2">histidine kinase</fullName>
        <ecNumber evidence="2">2.7.13.3</ecNumber>
    </recommendedName>
</protein>
<dbReference type="InterPro" id="IPR029016">
    <property type="entry name" value="GAF-like_dom_sf"/>
</dbReference>
<dbReference type="SMART" id="SM00387">
    <property type="entry name" value="HATPase_c"/>
    <property type="match status" value="1"/>
</dbReference>
<dbReference type="PANTHER" id="PTHR43065">
    <property type="entry name" value="SENSOR HISTIDINE KINASE"/>
    <property type="match status" value="1"/>
</dbReference>
<evidence type="ECO:0000256" key="2">
    <source>
        <dbReference type="ARBA" id="ARBA00012438"/>
    </source>
</evidence>
<dbReference type="Pfam" id="PF02518">
    <property type="entry name" value="HATPase_c"/>
    <property type="match status" value="1"/>
</dbReference>
<keyword evidence="3 6" id="KW-0597">Phosphoprotein</keyword>
<evidence type="ECO:0000256" key="6">
    <source>
        <dbReference type="PROSITE-ProRule" id="PRU00169"/>
    </source>
</evidence>
<dbReference type="Proteomes" id="UP000235897">
    <property type="component" value="Unassembled WGS sequence"/>
</dbReference>
<feature type="modified residue" description="4-aspartylphosphate" evidence="6">
    <location>
        <position position="921"/>
    </location>
</feature>
<organism evidence="10 11">
    <name type="scientific">Stutzerimonas stutzeri</name>
    <name type="common">Pseudomonas stutzeri</name>
    <dbReference type="NCBI Taxonomy" id="316"/>
    <lineage>
        <taxon>Bacteria</taxon>
        <taxon>Pseudomonadati</taxon>
        <taxon>Pseudomonadota</taxon>
        <taxon>Gammaproteobacteria</taxon>
        <taxon>Pseudomonadales</taxon>
        <taxon>Pseudomonadaceae</taxon>
        <taxon>Stutzerimonas</taxon>
    </lineage>
</organism>
<comment type="catalytic activity">
    <reaction evidence="1">
        <text>ATP + protein L-histidine = ADP + protein N-phospho-L-histidine.</text>
        <dbReference type="EC" id="2.7.13.3"/>
    </reaction>
</comment>
<dbReference type="InterPro" id="IPR004358">
    <property type="entry name" value="Sig_transdc_His_kin-like_C"/>
</dbReference>
<dbReference type="Gene3D" id="3.40.50.2300">
    <property type="match status" value="1"/>
</dbReference>
<dbReference type="PANTHER" id="PTHR43065:SF49">
    <property type="entry name" value="HISTIDINE KINASE"/>
    <property type="match status" value="1"/>
</dbReference>
<dbReference type="InterPro" id="IPR036890">
    <property type="entry name" value="HATPase_C_sf"/>
</dbReference>
<dbReference type="InterPro" id="IPR003661">
    <property type="entry name" value="HisK_dim/P_dom"/>
</dbReference>
<dbReference type="SUPFAM" id="SSF52172">
    <property type="entry name" value="CheY-like"/>
    <property type="match status" value="1"/>
</dbReference>
<accession>A0A2N8SZY6</accession>
<evidence type="ECO:0000313" key="11">
    <source>
        <dbReference type="Proteomes" id="UP000235897"/>
    </source>
</evidence>
<dbReference type="EC" id="2.7.13.3" evidence="2"/>
<dbReference type="InterPro" id="IPR000700">
    <property type="entry name" value="PAS-assoc_C"/>
</dbReference>
<evidence type="ECO:0000256" key="3">
    <source>
        <dbReference type="ARBA" id="ARBA00022553"/>
    </source>
</evidence>
<dbReference type="Gene3D" id="3.30.450.20">
    <property type="entry name" value="PAS domain"/>
    <property type="match status" value="3"/>
</dbReference>
<dbReference type="InterPro" id="IPR003594">
    <property type="entry name" value="HATPase_dom"/>
</dbReference>
<feature type="domain" description="Response regulatory" evidence="8">
    <location>
        <begin position="872"/>
        <end position="983"/>
    </location>
</feature>
<dbReference type="OrthoDB" id="6973808at2"/>
<dbReference type="InterPro" id="IPR013656">
    <property type="entry name" value="PAS_4"/>
</dbReference>
<dbReference type="RefSeq" id="WP_102845970.1">
    <property type="nucleotide sequence ID" value="NZ_JAMOIG010000003.1"/>
</dbReference>
<dbReference type="InterPro" id="IPR011006">
    <property type="entry name" value="CheY-like_superfamily"/>
</dbReference>
<dbReference type="InterPro" id="IPR035965">
    <property type="entry name" value="PAS-like_dom_sf"/>
</dbReference>
<dbReference type="GO" id="GO:0000155">
    <property type="term" value="F:phosphorelay sensor kinase activity"/>
    <property type="evidence" value="ECO:0007669"/>
    <property type="project" value="InterPro"/>
</dbReference>